<evidence type="ECO:0000256" key="5">
    <source>
        <dbReference type="ARBA" id="ARBA00022592"/>
    </source>
</evidence>
<name>I3TEW2_THEC1</name>
<comment type="similarity">
    <text evidence="2">Belongs to the binding-protein-dependent transport system permease family. CysTW subfamily.</text>
</comment>
<dbReference type="PANTHER" id="PTHR30425:SF1">
    <property type="entry name" value="PHOSPHATE TRANSPORT SYSTEM PERMEASE PROTEIN PSTC"/>
    <property type="match status" value="1"/>
</dbReference>
<comment type="subcellular location">
    <subcellularLocation>
        <location evidence="1 9">Cell membrane</location>
        <topology evidence="1 9">Multi-pass membrane protein</topology>
    </subcellularLocation>
</comment>
<evidence type="ECO:0000256" key="3">
    <source>
        <dbReference type="ARBA" id="ARBA00022448"/>
    </source>
</evidence>
<evidence type="ECO:0000313" key="11">
    <source>
        <dbReference type="EMBL" id="AFK51300.1"/>
    </source>
</evidence>
<keyword evidence="3 9" id="KW-0813">Transport</keyword>
<dbReference type="HOGENOM" id="CLU_033621_1_3_2"/>
<dbReference type="Proteomes" id="UP000005270">
    <property type="component" value="Chromosome"/>
</dbReference>
<gene>
    <name evidence="11" type="ordered locus">TCELL_0876</name>
</gene>
<proteinExistence type="inferred from homology"/>
<evidence type="ECO:0000256" key="2">
    <source>
        <dbReference type="ARBA" id="ARBA00007069"/>
    </source>
</evidence>
<feature type="transmembrane region" description="Helical" evidence="9">
    <location>
        <begin position="158"/>
        <end position="177"/>
    </location>
</feature>
<dbReference type="KEGG" id="thg:TCELL_0876"/>
<reference evidence="11 12" key="1">
    <citation type="journal article" date="2012" name="J. Bacteriol.">
        <title>Complete genome sequence of the hyperthermophilic cellulolytic Crenarchaeon 'Thermogladius cellulolyticus' 1633.</title>
        <authorList>
            <person name="Mardanov A.V."/>
            <person name="Kochetkova T.V."/>
            <person name="Beletsky A.V."/>
            <person name="Bonch-Osmolovskaya E.A."/>
            <person name="Ravin N.V."/>
            <person name="Skryabin K.G."/>
        </authorList>
    </citation>
    <scope>NUCLEOTIDE SEQUENCE [LARGE SCALE GENOMIC DNA]</scope>
    <source>
        <strain evidence="12">DSM 22663 / VKM B-2946 / 1633</strain>
    </source>
</reference>
<feature type="transmembrane region" description="Helical" evidence="9">
    <location>
        <begin position="62"/>
        <end position="90"/>
    </location>
</feature>
<feature type="transmembrane region" description="Helical" evidence="9">
    <location>
        <begin position="102"/>
        <end position="126"/>
    </location>
</feature>
<feature type="transmembrane region" description="Helical" evidence="9">
    <location>
        <begin position="273"/>
        <end position="295"/>
    </location>
</feature>
<dbReference type="EMBL" id="CP003531">
    <property type="protein sequence ID" value="AFK51300.1"/>
    <property type="molecule type" value="Genomic_DNA"/>
</dbReference>
<protein>
    <submittedName>
        <fullName evidence="11">Phosphate ABC transporter, permease protein</fullName>
    </submittedName>
</protein>
<accession>I3TEW2</accession>
<dbReference type="AlphaFoldDB" id="I3TEW2"/>
<evidence type="ECO:0000256" key="8">
    <source>
        <dbReference type="ARBA" id="ARBA00023136"/>
    </source>
</evidence>
<evidence type="ECO:0000256" key="1">
    <source>
        <dbReference type="ARBA" id="ARBA00004651"/>
    </source>
</evidence>
<dbReference type="PANTHER" id="PTHR30425">
    <property type="entry name" value="PHOSPHATE TRANSPORT SYSTEM PERMEASE PROTEIN PST"/>
    <property type="match status" value="1"/>
</dbReference>
<dbReference type="GO" id="GO:0005886">
    <property type="term" value="C:plasma membrane"/>
    <property type="evidence" value="ECO:0007669"/>
    <property type="project" value="UniProtKB-SubCell"/>
</dbReference>
<dbReference type="eggNOG" id="arCOG00167">
    <property type="taxonomic scope" value="Archaea"/>
</dbReference>
<dbReference type="CDD" id="cd06261">
    <property type="entry name" value="TM_PBP2"/>
    <property type="match status" value="1"/>
</dbReference>
<dbReference type="GeneID" id="13013193"/>
<dbReference type="GO" id="GO:0055085">
    <property type="term" value="P:transmembrane transport"/>
    <property type="evidence" value="ECO:0007669"/>
    <property type="project" value="InterPro"/>
</dbReference>
<organism evidence="11 12">
    <name type="scientific">Thermogladius calderae (strain DSM 22663 / VKM B-2946 / 1633)</name>
    <dbReference type="NCBI Taxonomy" id="1184251"/>
    <lineage>
        <taxon>Archaea</taxon>
        <taxon>Thermoproteota</taxon>
        <taxon>Thermoprotei</taxon>
        <taxon>Desulfurococcales</taxon>
        <taxon>Desulfurococcaceae</taxon>
        <taxon>Thermogladius</taxon>
    </lineage>
</organism>
<dbReference type="InterPro" id="IPR051124">
    <property type="entry name" value="Phosphate_Transport_Permease"/>
</dbReference>
<dbReference type="InterPro" id="IPR035906">
    <property type="entry name" value="MetI-like_sf"/>
</dbReference>
<evidence type="ECO:0000256" key="4">
    <source>
        <dbReference type="ARBA" id="ARBA00022475"/>
    </source>
</evidence>
<dbReference type="Gene3D" id="1.10.3720.10">
    <property type="entry name" value="MetI-like"/>
    <property type="match status" value="1"/>
</dbReference>
<dbReference type="Pfam" id="PF00528">
    <property type="entry name" value="BPD_transp_1"/>
    <property type="match status" value="1"/>
</dbReference>
<keyword evidence="6 9" id="KW-0812">Transmembrane</keyword>
<dbReference type="RefSeq" id="WP_014737550.1">
    <property type="nucleotide sequence ID" value="NC_017954.1"/>
</dbReference>
<dbReference type="InterPro" id="IPR000515">
    <property type="entry name" value="MetI-like"/>
</dbReference>
<evidence type="ECO:0000256" key="9">
    <source>
        <dbReference type="RuleBase" id="RU363032"/>
    </source>
</evidence>
<keyword evidence="8 9" id="KW-0472">Membrane</keyword>
<dbReference type="PROSITE" id="PS50928">
    <property type="entry name" value="ABC_TM1"/>
    <property type="match status" value="1"/>
</dbReference>
<dbReference type="STRING" id="1184251.TCELL_0876"/>
<keyword evidence="4" id="KW-1003">Cell membrane</keyword>
<evidence type="ECO:0000259" key="10">
    <source>
        <dbReference type="PROSITE" id="PS50928"/>
    </source>
</evidence>
<dbReference type="FunCoup" id="I3TEW2">
    <property type="interactions" value="16"/>
</dbReference>
<sequence>MKIRVFSGDKFVYLAGLNLAILVVLFVLVVYVLAVKSAPSISSLGVGLLGSVWNTDEGRFGLLAPLLGSVLVTVYSVPLILVFSIPLVVFAEEYLRGLAGKLVNLVIDLSAGLPTVIYAYIGLAFMSNVLKDFLEKPLHELLGFIPLFACRPLTGQNLMTATVILSISAVPYMAALVRESLRMIPKTYVEASYSIGLYKEEVILMKLSMVRPAIVSALLLSSSRVLTETTIVSLVAGNQYVITPCALSPVSTIPSLIVNNFGYSVMYPLLDSVLFASSLILFVLSLLLNAAGLYLNKRFRVVVSE</sequence>
<keyword evidence="7 9" id="KW-1133">Transmembrane helix</keyword>
<evidence type="ECO:0000313" key="12">
    <source>
        <dbReference type="Proteomes" id="UP000005270"/>
    </source>
</evidence>
<dbReference type="SUPFAM" id="SSF161098">
    <property type="entry name" value="MetI-like"/>
    <property type="match status" value="1"/>
</dbReference>
<feature type="transmembrane region" description="Helical" evidence="9">
    <location>
        <begin position="12"/>
        <end position="34"/>
    </location>
</feature>
<keyword evidence="12" id="KW-1185">Reference proteome</keyword>
<evidence type="ECO:0000256" key="6">
    <source>
        <dbReference type="ARBA" id="ARBA00022692"/>
    </source>
</evidence>
<keyword evidence="5" id="KW-0592">Phosphate transport</keyword>
<dbReference type="OrthoDB" id="338493at2157"/>
<feature type="domain" description="ABC transmembrane type-1" evidence="10">
    <location>
        <begin position="66"/>
        <end position="292"/>
    </location>
</feature>
<evidence type="ECO:0000256" key="7">
    <source>
        <dbReference type="ARBA" id="ARBA00022989"/>
    </source>
</evidence>
<dbReference type="InParanoid" id="I3TEW2"/>
<dbReference type="GO" id="GO:0006817">
    <property type="term" value="P:phosphate ion transport"/>
    <property type="evidence" value="ECO:0007669"/>
    <property type="project" value="UniProtKB-KW"/>
</dbReference>